<name>A0AAW7X1A8_9GAMM</name>
<dbReference type="Pfam" id="PF19837">
    <property type="entry name" value="DUF6316"/>
    <property type="match status" value="1"/>
</dbReference>
<evidence type="ECO:0000313" key="2">
    <source>
        <dbReference type="EMBL" id="MDO6421515.1"/>
    </source>
</evidence>
<accession>A0AAW7X1A8</accession>
<dbReference type="EMBL" id="JAUOPB010000002">
    <property type="protein sequence ID" value="MDO6421515.1"/>
    <property type="molecule type" value="Genomic_DNA"/>
</dbReference>
<evidence type="ECO:0000259" key="1">
    <source>
        <dbReference type="Pfam" id="PF19837"/>
    </source>
</evidence>
<dbReference type="AlphaFoldDB" id="A0AAW7X1A8"/>
<sequence length="80" mass="9233">MCVRTGEESKTWYRSDRFYTVGGEWYFTTREGQEVGPFLTRGAAVNGLGVYIRLMQDPKHGGVYAQKIVTQGLWQRTLFH</sequence>
<comment type="caution">
    <text evidence="2">The sequence shown here is derived from an EMBL/GenBank/DDBJ whole genome shotgun (WGS) entry which is preliminary data.</text>
</comment>
<dbReference type="Proteomes" id="UP001169760">
    <property type="component" value="Unassembled WGS sequence"/>
</dbReference>
<evidence type="ECO:0000313" key="3">
    <source>
        <dbReference type="Proteomes" id="UP001169760"/>
    </source>
</evidence>
<gene>
    <name evidence="2" type="ORF">Q4521_03425</name>
</gene>
<proteinExistence type="predicted"/>
<feature type="domain" description="DUF6316" evidence="1">
    <location>
        <begin position="4"/>
        <end position="56"/>
    </location>
</feature>
<reference evidence="2" key="1">
    <citation type="submission" date="2023-07" db="EMBL/GenBank/DDBJ databases">
        <title>Genome content predicts the carbon catabolic preferences of heterotrophic bacteria.</title>
        <authorList>
            <person name="Gralka M."/>
        </authorList>
    </citation>
    <scope>NUCLEOTIDE SEQUENCE</scope>
    <source>
        <strain evidence="2">I3M17_2</strain>
    </source>
</reference>
<dbReference type="InterPro" id="IPR045630">
    <property type="entry name" value="DUF6316"/>
</dbReference>
<organism evidence="2 3">
    <name type="scientific">Saccharophagus degradans</name>
    <dbReference type="NCBI Taxonomy" id="86304"/>
    <lineage>
        <taxon>Bacteria</taxon>
        <taxon>Pseudomonadati</taxon>
        <taxon>Pseudomonadota</taxon>
        <taxon>Gammaproteobacteria</taxon>
        <taxon>Cellvibrionales</taxon>
        <taxon>Cellvibrionaceae</taxon>
        <taxon>Saccharophagus</taxon>
    </lineage>
</organism>
<protein>
    <submittedName>
        <fullName evidence="2">DUF6316 family protein</fullName>
    </submittedName>
</protein>
<dbReference type="RefSeq" id="WP_216063859.1">
    <property type="nucleotide sequence ID" value="NZ_JAHKPP010000023.1"/>
</dbReference>